<dbReference type="SUPFAM" id="SSF51445">
    <property type="entry name" value="(Trans)glycosidases"/>
    <property type="match status" value="1"/>
</dbReference>
<dbReference type="Pfam" id="PF00754">
    <property type="entry name" value="F5_F8_type_C"/>
    <property type="match status" value="1"/>
</dbReference>
<dbReference type="Gene3D" id="2.60.120.260">
    <property type="entry name" value="Galactose-binding domain-like"/>
    <property type="match status" value="2"/>
</dbReference>
<evidence type="ECO:0000256" key="3">
    <source>
        <dbReference type="ARBA" id="ARBA00022729"/>
    </source>
</evidence>
<keyword evidence="4" id="KW-0378">Hydrolase</keyword>
<dbReference type="GO" id="GO:0016139">
    <property type="term" value="P:glycoside catabolic process"/>
    <property type="evidence" value="ECO:0007669"/>
    <property type="project" value="TreeGrafter"/>
</dbReference>
<dbReference type="Proteomes" id="UP000031408">
    <property type="component" value="Unassembled WGS sequence"/>
</dbReference>
<dbReference type="OrthoDB" id="107551at2"/>
<proteinExistence type="inferred from homology"/>
<accession>A0A0C1L8Q4</accession>
<evidence type="ECO:0000313" key="9">
    <source>
        <dbReference type="Proteomes" id="UP000031408"/>
    </source>
</evidence>
<reference evidence="8 9" key="1">
    <citation type="submission" date="2014-11" db="EMBL/GenBank/DDBJ databases">
        <title>Genome sequence of Flavihumibacter solisilvae 3-3.</title>
        <authorList>
            <person name="Zhou G."/>
            <person name="Li M."/>
            <person name="Wang G."/>
        </authorList>
    </citation>
    <scope>NUCLEOTIDE SEQUENCE [LARGE SCALE GENOMIC DNA]</scope>
    <source>
        <strain evidence="8 9">3-3</strain>
    </source>
</reference>
<organism evidence="8 9">
    <name type="scientific">Flavihumibacter solisilvae</name>
    <dbReference type="NCBI Taxonomy" id="1349421"/>
    <lineage>
        <taxon>Bacteria</taxon>
        <taxon>Pseudomonadati</taxon>
        <taxon>Bacteroidota</taxon>
        <taxon>Chitinophagia</taxon>
        <taxon>Chitinophagales</taxon>
        <taxon>Chitinophagaceae</taxon>
        <taxon>Flavihumibacter</taxon>
    </lineage>
</organism>
<name>A0A0C1L8Q4_9BACT</name>
<evidence type="ECO:0000256" key="2">
    <source>
        <dbReference type="ARBA" id="ARBA00012662"/>
    </source>
</evidence>
<dbReference type="AlphaFoldDB" id="A0A0C1L8Q4"/>
<keyword evidence="5" id="KW-0326">Glycosidase</keyword>
<dbReference type="GO" id="GO:0004560">
    <property type="term" value="F:alpha-L-fucosidase activity"/>
    <property type="evidence" value="ECO:0007669"/>
    <property type="project" value="InterPro"/>
</dbReference>
<dbReference type="EC" id="3.2.1.51" evidence="2"/>
<dbReference type="Pfam" id="PF13287">
    <property type="entry name" value="Fn3_assoc"/>
    <property type="match status" value="1"/>
</dbReference>
<dbReference type="SMART" id="SM00812">
    <property type="entry name" value="Alpha_L_fucos"/>
    <property type="match status" value="1"/>
</dbReference>
<evidence type="ECO:0000256" key="1">
    <source>
        <dbReference type="ARBA" id="ARBA00007951"/>
    </source>
</evidence>
<dbReference type="RefSeq" id="WP_039137274.1">
    <property type="nucleotide sequence ID" value="NZ_JSVC01000003.1"/>
</dbReference>
<dbReference type="InterPro" id="IPR008979">
    <property type="entry name" value="Galactose-bd-like_sf"/>
</dbReference>
<dbReference type="PROSITE" id="PS50022">
    <property type="entry name" value="FA58C_3"/>
    <property type="match status" value="1"/>
</dbReference>
<dbReference type="InterPro" id="IPR000421">
    <property type="entry name" value="FA58C"/>
</dbReference>
<dbReference type="GO" id="GO:0005764">
    <property type="term" value="C:lysosome"/>
    <property type="evidence" value="ECO:0007669"/>
    <property type="project" value="TreeGrafter"/>
</dbReference>
<dbReference type="InterPro" id="IPR000933">
    <property type="entry name" value="Glyco_hydro_29"/>
</dbReference>
<dbReference type="PANTHER" id="PTHR10030:SF37">
    <property type="entry name" value="ALPHA-L-FUCOSIDASE-RELATED"/>
    <property type="match status" value="1"/>
</dbReference>
<comment type="similarity">
    <text evidence="1">Belongs to the glycosyl hydrolase 29 family.</text>
</comment>
<protein>
    <recommendedName>
        <fullName evidence="2">alpha-L-fucosidase</fullName>
        <ecNumber evidence="2">3.2.1.51</ecNumber>
    </recommendedName>
</protein>
<evidence type="ECO:0000256" key="5">
    <source>
        <dbReference type="ARBA" id="ARBA00023295"/>
    </source>
</evidence>
<dbReference type="PANTHER" id="PTHR10030">
    <property type="entry name" value="ALPHA-L-FUCOSIDASE"/>
    <property type="match status" value="1"/>
</dbReference>
<dbReference type="STRING" id="1349421.OI18_03465"/>
<feature type="domain" description="F5/8 type C" evidence="7">
    <location>
        <begin position="586"/>
        <end position="730"/>
    </location>
</feature>
<evidence type="ECO:0000259" key="7">
    <source>
        <dbReference type="PROSITE" id="PS50022"/>
    </source>
</evidence>
<comment type="caution">
    <text evidence="8">The sequence shown here is derived from an EMBL/GenBank/DDBJ whole genome shotgun (WGS) entry which is preliminary data.</text>
</comment>
<dbReference type="SUPFAM" id="SSF49785">
    <property type="entry name" value="Galactose-binding domain-like"/>
    <property type="match status" value="2"/>
</dbReference>
<feature type="chain" id="PRO_5002148881" description="alpha-L-fucosidase" evidence="6">
    <location>
        <begin position="20"/>
        <end position="730"/>
    </location>
</feature>
<gene>
    <name evidence="8" type="ORF">OI18_03465</name>
</gene>
<evidence type="ECO:0000256" key="4">
    <source>
        <dbReference type="ARBA" id="ARBA00022801"/>
    </source>
</evidence>
<dbReference type="InterPro" id="IPR026876">
    <property type="entry name" value="Fn3_assoc_repeat"/>
</dbReference>
<keyword evidence="3 6" id="KW-0732">Signal</keyword>
<dbReference type="Gene3D" id="3.20.20.80">
    <property type="entry name" value="Glycosidases"/>
    <property type="match status" value="1"/>
</dbReference>
<dbReference type="InterPro" id="IPR017853">
    <property type="entry name" value="GH"/>
</dbReference>
<keyword evidence="9" id="KW-1185">Reference proteome</keyword>
<dbReference type="InterPro" id="IPR057739">
    <property type="entry name" value="Glyco_hydro_29_N"/>
</dbReference>
<evidence type="ECO:0000313" key="8">
    <source>
        <dbReference type="EMBL" id="KIC95951.1"/>
    </source>
</evidence>
<feature type="signal peptide" evidence="6">
    <location>
        <begin position="1"/>
        <end position="19"/>
    </location>
</feature>
<sequence>MRKTLLVSLAAIIAATCPAQTKIASNPVANTIPVTEQDTKETIIKKAARVVPTGAQYAALKNEFIAFIHFGPNTFTRMEWGNGKEDPKIFDLKELHTDQWCEAMKAAGMKMVILTAKHHDGFVLWQSRYTTHGIMSSPFKNGKGDIVKELANSCRKYGLKLGIYLSPADLFQIESPTGLYGNLSKYTKRTIPRPVPGRPFANKTTFEFEADDYNEYFMNQLFELLTEYGPIDEVWFDGAHPKRKGNQQYNYLAWKKLIKTLSPNAVIFGKEDIRWCGNEAGGTRDTEWNVIPYTENPNQMNSFADLTDASLGSREDLYKGKYLHYQQAETNTSIREGWFYRDDTEQKVRSADDVFDIYERSVGGNSTFLLNIPPNREGKFSPEDVSVLKETGKRIRETYGTNLFVKASISKTNQEILITTPAPVTINRLALQEDIRTKGERVEKHALDAWINNEWKELATATNIGYKRILRFPEVTASKFRVRILESRDVPTISTVTAHYYKTRPPQLQLARNASGMVSIEPSLQDFGWNPHGQNAAKNINSGIDIYYTTDGSTPTNKAKKYDQPFSFTAGEVKAFAIAKDETGSVTSRQFGIIPKDWKLVGADSETGKHAAALAFDANPKTYWRSEPTGAAHFITIDLGASTTLKAFAYTPQTQTHGKGMMEKGIIKVSTDGNTWTDAGTFTFGNLVNDPTTRKHAFNAPVTARYVRIESTGIAANDQTLAIAELEFFE</sequence>
<evidence type="ECO:0000256" key="6">
    <source>
        <dbReference type="SAM" id="SignalP"/>
    </source>
</evidence>
<dbReference type="Pfam" id="PF01120">
    <property type="entry name" value="Alpha_L_fucos"/>
    <property type="match status" value="1"/>
</dbReference>
<dbReference type="GO" id="GO:0006004">
    <property type="term" value="P:fucose metabolic process"/>
    <property type="evidence" value="ECO:0007669"/>
    <property type="project" value="TreeGrafter"/>
</dbReference>
<dbReference type="EMBL" id="JSVC01000003">
    <property type="protein sequence ID" value="KIC95951.1"/>
    <property type="molecule type" value="Genomic_DNA"/>
</dbReference>